<evidence type="ECO:0000313" key="2">
    <source>
        <dbReference type="Proteomes" id="UP001604277"/>
    </source>
</evidence>
<dbReference type="EMBL" id="JBFOLJ010000009">
    <property type="protein sequence ID" value="KAL2508768.1"/>
    <property type="molecule type" value="Genomic_DNA"/>
</dbReference>
<comment type="caution">
    <text evidence="1">The sequence shown here is derived from an EMBL/GenBank/DDBJ whole genome shotgun (WGS) entry which is preliminary data.</text>
</comment>
<protein>
    <submittedName>
        <fullName evidence="1">Uncharacterized protein</fullName>
    </submittedName>
</protein>
<dbReference type="AlphaFoldDB" id="A0ABD1T7Q6"/>
<dbReference type="Proteomes" id="UP001604277">
    <property type="component" value="Unassembled WGS sequence"/>
</dbReference>
<evidence type="ECO:0000313" key="1">
    <source>
        <dbReference type="EMBL" id="KAL2508768.1"/>
    </source>
</evidence>
<reference evidence="2" key="1">
    <citation type="submission" date="2024-07" db="EMBL/GenBank/DDBJ databases">
        <title>Two chromosome-level genome assemblies of Korean endemic species Abeliophyllum distichum and Forsythia ovata (Oleaceae).</title>
        <authorList>
            <person name="Jang H."/>
        </authorList>
    </citation>
    <scope>NUCLEOTIDE SEQUENCE [LARGE SCALE GENOMIC DNA]</scope>
</reference>
<gene>
    <name evidence="1" type="ORF">Fot_32415</name>
</gene>
<accession>A0ABD1T7Q6</accession>
<sequence length="112" mass="12461">MDISGCHSGDKRKGSAHGSKKRNYGLVLFSRYLASVGEALAANHQLYQEDVPSCHQCIKELVATGKVPKGSAMYNFALTFLVTCKNREGFAAAEDPEYKLSWIQYNFDQSHK</sequence>
<proteinExistence type="predicted"/>
<keyword evidence="2" id="KW-1185">Reference proteome</keyword>
<organism evidence="1 2">
    <name type="scientific">Forsythia ovata</name>
    <dbReference type="NCBI Taxonomy" id="205694"/>
    <lineage>
        <taxon>Eukaryota</taxon>
        <taxon>Viridiplantae</taxon>
        <taxon>Streptophyta</taxon>
        <taxon>Embryophyta</taxon>
        <taxon>Tracheophyta</taxon>
        <taxon>Spermatophyta</taxon>
        <taxon>Magnoliopsida</taxon>
        <taxon>eudicotyledons</taxon>
        <taxon>Gunneridae</taxon>
        <taxon>Pentapetalae</taxon>
        <taxon>asterids</taxon>
        <taxon>lamiids</taxon>
        <taxon>Lamiales</taxon>
        <taxon>Oleaceae</taxon>
        <taxon>Forsythieae</taxon>
        <taxon>Forsythia</taxon>
    </lineage>
</organism>
<name>A0ABD1T7Q6_9LAMI</name>